<reference evidence="2 3" key="1">
    <citation type="journal article" date="2019" name="Gigascience">
        <title>Whole-genome sequence of the oriental lung fluke Paragonimus westermani.</title>
        <authorList>
            <person name="Oey H."/>
            <person name="Zakrzewski M."/>
            <person name="Narain K."/>
            <person name="Devi K.R."/>
            <person name="Agatsuma T."/>
            <person name="Nawaratna S."/>
            <person name="Gobert G.N."/>
            <person name="Jones M.K."/>
            <person name="Ragan M.A."/>
            <person name="McManus D.P."/>
            <person name="Krause L."/>
        </authorList>
    </citation>
    <scope>NUCLEOTIDE SEQUENCE [LARGE SCALE GENOMIC DNA]</scope>
    <source>
        <strain evidence="2 3">IND2009</strain>
    </source>
</reference>
<gene>
    <name evidence="2" type="ORF">DEA37_0005910</name>
</gene>
<sequence>MHAFTTPPAAYNALEIFLKRLPVSVQCIIAPTFGTVPIAQLANMADRIPEVQTSDVNSIQPSASSDQIHEQLAHLTEQRSLLLNLGPHRQSRWVFVISDMRQPIWGADFHTHYNLWVDLKHKRLHDADTQLSAKGHSIFTSSIQLLLLSPLNNSVYANLLRKFPEMTEPNYHRSFMKHTITHCVITNGNPVFARPRRLPPGRYAKAKDQFQHMLQLGIIRPSESMWALPPHIVPKKTTNDWRPCGDYRALNNITLPDRYPIPHIHDFSSKLHGCTIFSHVDILRRTMLPNKTGTISIDRLKPAYSDSMEHTRHDTAADLPKTLPSTNTTSRKTTTVNTTPPTRTTRSGRQVHWPDRYNVCSVQPKPDFREF</sequence>
<proteinExistence type="predicted"/>
<comment type="caution">
    <text evidence="2">The sequence shown here is derived from an EMBL/GenBank/DDBJ whole genome shotgun (WGS) entry which is preliminary data.</text>
</comment>
<dbReference type="AlphaFoldDB" id="A0A5J4P508"/>
<dbReference type="EMBL" id="QNGE01000007">
    <property type="protein sequence ID" value="KAA3682482.1"/>
    <property type="molecule type" value="Genomic_DNA"/>
</dbReference>
<evidence type="ECO:0000313" key="2">
    <source>
        <dbReference type="EMBL" id="KAA3682482.1"/>
    </source>
</evidence>
<dbReference type="PANTHER" id="PTHR24559">
    <property type="entry name" value="TRANSPOSON TY3-I GAG-POL POLYPROTEIN"/>
    <property type="match status" value="1"/>
</dbReference>
<name>A0A5J4P508_9TREM</name>
<organism evidence="2 3">
    <name type="scientific">Paragonimus westermani</name>
    <dbReference type="NCBI Taxonomy" id="34504"/>
    <lineage>
        <taxon>Eukaryota</taxon>
        <taxon>Metazoa</taxon>
        <taxon>Spiralia</taxon>
        <taxon>Lophotrochozoa</taxon>
        <taxon>Platyhelminthes</taxon>
        <taxon>Trematoda</taxon>
        <taxon>Digenea</taxon>
        <taxon>Plagiorchiida</taxon>
        <taxon>Troglotremata</taxon>
        <taxon>Troglotrematidae</taxon>
        <taxon>Paragonimus</taxon>
    </lineage>
</organism>
<feature type="region of interest" description="Disordered" evidence="1">
    <location>
        <begin position="310"/>
        <end position="350"/>
    </location>
</feature>
<dbReference type="PANTHER" id="PTHR24559:SF450">
    <property type="entry name" value="RNA-DIRECTED DNA POLYMERASE HOMOLOG"/>
    <property type="match status" value="1"/>
</dbReference>
<protein>
    <submittedName>
        <fullName evidence="2">Uncharacterized protein</fullName>
    </submittedName>
</protein>
<evidence type="ECO:0000313" key="3">
    <source>
        <dbReference type="Proteomes" id="UP000324629"/>
    </source>
</evidence>
<feature type="compositionally biased region" description="Low complexity" evidence="1">
    <location>
        <begin position="322"/>
        <end position="347"/>
    </location>
</feature>
<keyword evidence="3" id="KW-1185">Reference proteome</keyword>
<dbReference type="InterPro" id="IPR053134">
    <property type="entry name" value="RNA-dir_DNA_polymerase"/>
</dbReference>
<dbReference type="InterPro" id="IPR043502">
    <property type="entry name" value="DNA/RNA_pol_sf"/>
</dbReference>
<dbReference type="Gene3D" id="3.10.10.10">
    <property type="entry name" value="HIV Type 1 Reverse Transcriptase, subunit A, domain 1"/>
    <property type="match status" value="1"/>
</dbReference>
<dbReference type="Proteomes" id="UP000324629">
    <property type="component" value="Unassembled WGS sequence"/>
</dbReference>
<dbReference type="SUPFAM" id="SSF56672">
    <property type="entry name" value="DNA/RNA polymerases"/>
    <property type="match status" value="1"/>
</dbReference>
<evidence type="ECO:0000256" key="1">
    <source>
        <dbReference type="SAM" id="MobiDB-lite"/>
    </source>
</evidence>
<accession>A0A5J4P508</accession>